<evidence type="ECO:0000259" key="4">
    <source>
        <dbReference type="SMART" id="SM00797"/>
    </source>
</evidence>
<feature type="domain" description="Carboxyltransferase" evidence="4">
    <location>
        <begin position="26"/>
        <end position="303"/>
    </location>
</feature>
<proteinExistence type="predicted"/>
<dbReference type="NCBIfam" id="TIGR00724">
    <property type="entry name" value="urea_amlyse_rel"/>
    <property type="match status" value="1"/>
</dbReference>
<evidence type="ECO:0000256" key="3">
    <source>
        <dbReference type="ARBA" id="ARBA00022840"/>
    </source>
</evidence>
<dbReference type="PANTHER" id="PTHR43309:SF5">
    <property type="entry name" value="5-OXOPROLINASE SUBUNIT C"/>
    <property type="match status" value="1"/>
</dbReference>
<gene>
    <name evidence="5" type="ORF">SGA02_11180</name>
</gene>
<evidence type="ECO:0000313" key="6">
    <source>
        <dbReference type="Proteomes" id="UP000321057"/>
    </source>
</evidence>
<accession>A0ABQ0Y1L4</accession>
<evidence type="ECO:0000256" key="1">
    <source>
        <dbReference type="ARBA" id="ARBA00022741"/>
    </source>
</evidence>
<name>A0ABQ0Y1L4_STAGA</name>
<dbReference type="SUPFAM" id="SSF50891">
    <property type="entry name" value="Cyclophilin-like"/>
    <property type="match status" value="1"/>
</dbReference>
<dbReference type="InterPro" id="IPR003778">
    <property type="entry name" value="CT_A_B"/>
</dbReference>
<protein>
    <submittedName>
        <fullName evidence="5">Allophanate hydrolase</fullName>
    </submittedName>
</protein>
<dbReference type="InterPro" id="IPR029000">
    <property type="entry name" value="Cyclophilin-like_dom_sf"/>
</dbReference>
<comment type="caution">
    <text evidence="5">The sequence shown here is derived from an EMBL/GenBank/DDBJ whole genome shotgun (WGS) entry which is preliminary data.</text>
</comment>
<keyword evidence="1" id="KW-0547">Nucleotide-binding</keyword>
<dbReference type="Gene3D" id="2.40.100.10">
    <property type="entry name" value="Cyclophilin-like"/>
    <property type="match status" value="1"/>
</dbReference>
<evidence type="ECO:0000313" key="5">
    <source>
        <dbReference type="EMBL" id="GEQ05290.1"/>
    </source>
</evidence>
<dbReference type="PANTHER" id="PTHR43309">
    <property type="entry name" value="5-OXOPROLINASE SUBUNIT C"/>
    <property type="match status" value="1"/>
</dbReference>
<dbReference type="Proteomes" id="UP000321057">
    <property type="component" value="Unassembled WGS sequence"/>
</dbReference>
<sequence length="336" mass="36910">MIMSIKILKPGLFSTVQDKGRVGYQDQGFSSAGALDDNALRLGQALLNHEGPAIEYTVIGPTIEFLADNAIVMTGARFNVTLNSDNIDQNTVINVKKGDVLEIGQVTKGARGYLNFANPLQLPKIAGSYSTHTRSQIGGYQGRTLKKDDVLTTEKVKNYTTRIGLSANYNEEIFDQQIIHIVEGPQIDAFSETSINALTSSVFKISEQSDRMGYRLQGDSIPPIASADIISEPVALGSIQVPNDGNPIILLNDKQTVGGYTKIATVCAMDLQVLAQKQPGSEIQFEWISVEQATEQLKEKEHKFLQELTNIEQKPIYDLKQLRPTASRIKNLLKGE</sequence>
<dbReference type="Pfam" id="PF02626">
    <property type="entry name" value="CT_A_B"/>
    <property type="match status" value="1"/>
</dbReference>
<reference evidence="5 6" key="1">
    <citation type="submission" date="2019-07" db="EMBL/GenBank/DDBJ databases">
        <title>Whole genome shotgun sequence of Staphylococcus gallinarum NBRC 109767.</title>
        <authorList>
            <person name="Hosoyama A."/>
            <person name="Uohara A."/>
            <person name="Ohji S."/>
            <person name="Ichikawa N."/>
        </authorList>
    </citation>
    <scope>NUCLEOTIDE SEQUENCE [LARGE SCALE GENOMIC DNA]</scope>
    <source>
        <strain evidence="5 6">NBRC 109767</strain>
    </source>
</reference>
<evidence type="ECO:0000256" key="2">
    <source>
        <dbReference type="ARBA" id="ARBA00022801"/>
    </source>
</evidence>
<keyword evidence="3" id="KW-0067">ATP-binding</keyword>
<keyword evidence="6" id="KW-1185">Reference proteome</keyword>
<keyword evidence="2 5" id="KW-0378">Hydrolase</keyword>
<dbReference type="EMBL" id="BKAX01000003">
    <property type="protein sequence ID" value="GEQ05290.1"/>
    <property type="molecule type" value="Genomic_DNA"/>
</dbReference>
<dbReference type="GO" id="GO:0016787">
    <property type="term" value="F:hydrolase activity"/>
    <property type="evidence" value="ECO:0007669"/>
    <property type="project" value="UniProtKB-KW"/>
</dbReference>
<organism evidence="5 6">
    <name type="scientific">Staphylococcus gallinarum</name>
    <dbReference type="NCBI Taxonomy" id="1293"/>
    <lineage>
        <taxon>Bacteria</taxon>
        <taxon>Bacillati</taxon>
        <taxon>Bacillota</taxon>
        <taxon>Bacilli</taxon>
        <taxon>Bacillales</taxon>
        <taxon>Staphylococcaceae</taxon>
        <taxon>Staphylococcus</taxon>
    </lineage>
</organism>
<dbReference type="InterPro" id="IPR052708">
    <property type="entry name" value="PxpC"/>
</dbReference>
<dbReference type="SMART" id="SM00797">
    <property type="entry name" value="AHS2"/>
    <property type="match status" value="1"/>
</dbReference>